<accession>A0A5B8W818</accession>
<dbReference type="PANTHER" id="PTHR43162">
    <property type="match status" value="1"/>
</dbReference>
<proteinExistence type="predicted"/>
<evidence type="ECO:0000313" key="2">
    <source>
        <dbReference type="EMBL" id="QEC79125.1"/>
    </source>
</evidence>
<reference evidence="2 3" key="1">
    <citation type="journal article" date="2013" name="J. Microbiol.">
        <title>Mucilaginibacter ginsenosidivorax sp. nov., with ginsenoside converting activity isolated from sediment.</title>
        <authorList>
            <person name="Kim J.K."/>
            <person name="Choi T.E."/>
            <person name="Liu Q.M."/>
            <person name="Park H.Y."/>
            <person name="Yi T.H."/>
            <person name="Yoon M.H."/>
            <person name="Kim S.C."/>
            <person name="Im W.T."/>
        </authorList>
    </citation>
    <scope>NUCLEOTIDE SEQUENCE [LARGE SCALE GENOMIC DNA]</scope>
    <source>
        <strain evidence="2 3">KHI28</strain>
    </source>
</reference>
<dbReference type="KEGG" id="mgk:FSB76_25400"/>
<dbReference type="Gene3D" id="3.40.50.720">
    <property type="entry name" value="NAD(P)-binding Rossmann-like Domain"/>
    <property type="match status" value="1"/>
</dbReference>
<dbReference type="Pfam" id="PF05368">
    <property type="entry name" value="NmrA"/>
    <property type="match status" value="1"/>
</dbReference>
<evidence type="ECO:0000313" key="3">
    <source>
        <dbReference type="Proteomes" id="UP000321362"/>
    </source>
</evidence>
<dbReference type="OrthoDB" id="2149806at2"/>
<organism evidence="2 3">
    <name type="scientific">Mucilaginibacter ginsenosidivorax</name>
    <dbReference type="NCBI Taxonomy" id="862126"/>
    <lineage>
        <taxon>Bacteria</taxon>
        <taxon>Pseudomonadati</taxon>
        <taxon>Bacteroidota</taxon>
        <taxon>Sphingobacteriia</taxon>
        <taxon>Sphingobacteriales</taxon>
        <taxon>Sphingobacteriaceae</taxon>
        <taxon>Mucilaginibacter</taxon>
    </lineage>
</organism>
<dbReference type="Gene3D" id="3.90.25.10">
    <property type="entry name" value="UDP-galactose 4-epimerase, domain 1"/>
    <property type="match status" value="1"/>
</dbReference>
<dbReference type="InterPro" id="IPR051604">
    <property type="entry name" value="Ergot_Alk_Oxidoreductase"/>
</dbReference>
<name>A0A5B8W818_9SPHI</name>
<sequence length="294" mass="31065">MKIIVTGSLGNISKPLVKQLIEAGHQVTVIGSDKNKAAAIGALGAVAAIGSLADTAFLADTFTGADAVYAMVPPNFGAANLRQYMGDTGKSYAEAIQKSGVKKVVALSSIGAHLSEGTGPIKGIHDVEGILSGLPGVAVKFIRAPFFYVNLLNDIPAIKHQGILGSNYPADARLVMVHPRDIADAVAEELQADFTGKSVRYIVSDESTTAQVATALGKAIGKPELQWTGFSDEQALQGMLQHGLPPEMAKNFVEMGTAVRSGIIWEDYDLHKPAQSGKVKLEDFAREFAEIYNS</sequence>
<dbReference type="RefSeq" id="WP_147058421.1">
    <property type="nucleotide sequence ID" value="NZ_CP042437.1"/>
</dbReference>
<keyword evidence="3" id="KW-1185">Reference proteome</keyword>
<protein>
    <submittedName>
        <fullName evidence="2">NAD-dependent dehydratase</fullName>
    </submittedName>
</protein>
<dbReference type="PANTHER" id="PTHR43162:SF1">
    <property type="entry name" value="PRESTALK A DIFFERENTIATION PROTEIN A"/>
    <property type="match status" value="1"/>
</dbReference>
<gene>
    <name evidence="2" type="ORF">FSB76_25400</name>
</gene>
<evidence type="ECO:0000259" key="1">
    <source>
        <dbReference type="Pfam" id="PF05368"/>
    </source>
</evidence>
<dbReference type="InterPro" id="IPR008030">
    <property type="entry name" value="NmrA-like"/>
</dbReference>
<feature type="domain" description="NmrA-like" evidence="1">
    <location>
        <begin position="2"/>
        <end position="255"/>
    </location>
</feature>
<dbReference type="AlphaFoldDB" id="A0A5B8W818"/>
<dbReference type="Proteomes" id="UP000321362">
    <property type="component" value="Chromosome"/>
</dbReference>
<dbReference type="SUPFAM" id="SSF51735">
    <property type="entry name" value="NAD(P)-binding Rossmann-fold domains"/>
    <property type="match status" value="1"/>
</dbReference>
<dbReference type="InterPro" id="IPR036291">
    <property type="entry name" value="NAD(P)-bd_dom_sf"/>
</dbReference>
<dbReference type="EMBL" id="CP042437">
    <property type="protein sequence ID" value="QEC79125.1"/>
    <property type="molecule type" value="Genomic_DNA"/>
</dbReference>